<organism evidence="2 3">
    <name type="scientific">Amycolatopsis rubida</name>
    <dbReference type="NCBI Taxonomy" id="112413"/>
    <lineage>
        <taxon>Bacteria</taxon>
        <taxon>Bacillati</taxon>
        <taxon>Actinomycetota</taxon>
        <taxon>Actinomycetes</taxon>
        <taxon>Pseudonocardiales</taxon>
        <taxon>Pseudonocardiaceae</taxon>
        <taxon>Amycolatopsis</taxon>
    </lineage>
</organism>
<accession>A0A1I6BEQ9</accession>
<keyword evidence="1" id="KW-1133">Transmembrane helix</keyword>
<dbReference type="EMBL" id="FOWC01000026">
    <property type="protein sequence ID" value="SFQ79267.1"/>
    <property type="molecule type" value="Genomic_DNA"/>
</dbReference>
<evidence type="ECO:0000256" key="1">
    <source>
        <dbReference type="SAM" id="Phobius"/>
    </source>
</evidence>
<dbReference type="Proteomes" id="UP000199137">
    <property type="component" value="Unassembled WGS sequence"/>
</dbReference>
<evidence type="ECO:0000313" key="3">
    <source>
        <dbReference type="Proteomes" id="UP000199137"/>
    </source>
</evidence>
<reference evidence="3" key="1">
    <citation type="submission" date="2016-10" db="EMBL/GenBank/DDBJ databases">
        <authorList>
            <person name="Varghese N."/>
            <person name="Submissions S."/>
        </authorList>
    </citation>
    <scope>NUCLEOTIDE SEQUENCE [LARGE SCALE GENOMIC DNA]</scope>
    <source>
        <strain evidence="3">DSM 44637</strain>
    </source>
</reference>
<keyword evidence="1" id="KW-0812">Transmembrane</keyword>
<feature type="transmembrane region" description="Helical" evidence="1">
    <location>
        <begin position="14"/>
        <end position="35"/>
    </location>
</feature>
<name>A0A1I6BEQ9_9PSEU</name>
<evidence type="ECO:0000313" key="2">
    <source>
        <dbReference type="EMBL" id="SFQ79267.1"/>
    </source>
</evidence>
<proteinExistence type="predicted"/>
<dbReference type="AlphaFoldDB" id="A0A1I6BEQ9"/>
<sequence length="39" mass="4021">MRAGQLERAAGDEWLATLAAGPFLAASMVFVGVFVKPAA</sequence>
<keyword evidence="1" id="KW-0472">Membrane</keyword>
<protein>
    <submittedName>
        <fullName evidence="2">Uncharacterized protein</fullName>
    </submittedName>
</protein>
<gene>
    <name evidence="2" type="ORF">SAMN05421854_12617</name>
</gene>